<feature type="compositionally biased region" description="Polar residues" evidence="4">
    <location>
        <begin position="409"/>
        <end position="428"/>
    </location>
</feature>
<feature type="region of interest" description="Disordered" evidence="4">
    <location>
        <begin position="938"/>
        <end position="957"/>
    </location>
</feature>
<dbReference type="OrthoDB" id="366390at2759"/>
<proteinExistence type="predicted"/>
<evidence type="ECO:0000256" key="2">
    <source>
        <dbReference type="PROSITE-ProRule" id="PRU00023"/>
    </source>
</evidence>
<feature type="compositionally biased region" description="Acidic residues" evidence="4">
    <location>
        <begin position="571"/>
        <end position="582"/>
    </location>
</feature>
<dbReference type="Pfam" id="PF12796">
    <property type="entry name" value="Ank_2"/>
    <property type="match status" value="1"/>
</dbReference>
<keyword evidence="7" id="KW-1185">Reference proteome</keyword>
<feature type="compositionally biased region" description="Polar residues" evidence="4">
    <location>
        <begin position="640"/>
        <end position="658"/>
    </location>
</feature>
<feature type="compositionally biased region" description="Polar residues" evidence="4">
    <location>
        <begin position="1082"/>
        <end position="1097"/>
    </location>
</feature>
<dbReference type="Pfam" id="PF14915">
    <property type="entry name" value="CCDC144C"/>
    <property type="match status" value="1"/>
</dbReference>
<feature type="compositionally biased region" description="Basic and acidic residues" evidence="4">
    <location>
        <begin position="1654"/>
        <end position="1665"/>
    </location>
</feature>
<feature type="region of interest" description="Disordered" evidence="4">
    <location>
        <begin position="369"/>
        <end position="682"/>
    </location>
</feature>
<dbReference type="InterPro" id="IPR039497">
    <property type="entry name" value="CC144C-like_CC_dom"/>
</dbReference>
<feature type="compositionally biased region" description="Pro residues" evidence="4">
    <location>
        <begin position="1063"/>
        <end position="1073"/>
    </location>
</feature>
<name>A0A210PYH6_MIZYE</name>
<reference evidence="6 7" key="1">
    <citation type="journal article" date="2017" name="Nat. Ecol. Evol.">
        <title>Scallop genome provides insights into evolution of bilaterian karyotype and development.</title>
        <authorList>
            <person name="Wang S."/>
            <person name="Zhang J."/>
            <person name="Jiao W."/>
            <person name="Li J."/>
            <person name="Xun X."/>
            <person name="Sun Y."/>
            <person name="Guo X."/>
            <person name="Huan P."/>
            <person name="Dong B."/>
            <person name="Zhang L."/>
            <person name="Hu X."/>
            <person name="Sun X."/>
            <person name="Wang J."/>
            <person name="Zhao C."/>
            <person name="Wang Y."/>
            <person name="Wang D."/>
            <person name="Huang X."/>
            <person name="Wang R."/>
            <person name="Lv J."/>
            <person name="Li Y."/>
            <person name="Zhang Z."/>
            <person name="Liu B."/>
            <person name="Lu W."/>
            <person name="Hui Y."/>
            <person name="Liang J."/>
            <person name="Zhou Z."/>
            <person name="Hou R."/>
            <person name="Li X."/>
            <person name="Liu Y."/>
            <person name="Li H."/>
            <person name="Ning X."/>
            <person name="Lin Y."/>
            <person name="Zhao L."/>
            <person name="Xing Q."/>
            <person name="Dou J."/>
            <person name="Li Y."/>
            <person name="Mao J."/>
            <person name="Guo H."/>
            <person name="Dou H."/>
            <person name="Li T."/>
            <person name="Mu C."/>
            <person name="Jiang W."/>
            <person name="Fu Q."/>
            <person name="Fu X."/>
            <person name="Miao Y."/>
            <person name="Liu J."/>
            <person name="Yu Q."/>
            <person name="Li R."/>
            <person name="Liao H."/>
            <person name="Li X."/>
            <person name="Kong Y."/>
            <person name="Jiang Z."/>
            <person name="Chourrout D."/>
            <person name="Li R."/>
            <person name="Bao Z."/>
        </authorList>
    </citation>
    <scope>NUCLEOTIDE SEQUENCE [LARGE SCALE GENOMIC DNA]</scope>
    <source>
        <strain evidence="6 7">PY_sf001</strain>
    </source>
</reference>
<accession>A0A210PYH6</accession>
<dbReference type="InterPro" id="IPR050657">
    <property type="entry name" value="Ankyrin_repeat_domain"/>
</dbReference>
<feature type="compositionally biased region" description="Acidic residues" evidence="4">
    <location>
        <begin position="744"/>
        <end position="758"/>
    </location>
</feature>
<feature type="compositionally biased region" description="Acidic residues" evidence="4">
    <location>
        <begin position="788"/>
        <end position="800"/>
    </location>
</feature>
<feature type="repeat" description="ANK" evidence="2">
    <location>
        <begin position="105"/>
        <end position="137"/>
    </location>
</feature>
<feature type="region of interest" description="Disordered" evidence="4">
    <location>
        <begin position="712"/>
        <end position="903"/>
    </location>
</feature>
<comment type="caution">
    <text evidence="6">The sequence shown here is derived from an EMBL/GenBank/DDBJ whole genome shotgun (WGS) entry which is preliminary data.</text>
</comment>
<evidence type="ECO:0000259" key="5">
    <source>
        <dbReference type="Pfam" id="PF14915"/>
    </source>
</evidence>
<dbReference type="PANTHER" id="PTHR24147">
    <property type="entry name" value="ANKYRIN REPEAT DOMAIN 36-RELATED"/>
    <property type="match status" value="1"/>
</dbReference>
<feature type="repeat" description="ANK" evidence="2">
    <location>
        <begin position="171"/>
        <end position="204"/>
    </location>
</feature>
<feature type="region of interest" description="Disordered" evidence="4">
    <location>
        <begin position="1038"/>
        <end position="1125"/>
    </location>
</feature>
<evidence type="ECO:0000313" key="7">
    <source>
        <dbReference type="Proteomes" id="UP000242188"/>
    </source>
</evidence>
<dbReference type="STRING" id="6573.A0A210PYH6"/>
<feature type="compositionally biased region" description="Acidic residues" evidence="4">
    <location>
        <begin position="623"/>
        <end position="634"/>
    </location>
</feature>
<feature type="compositionally biased region" description="Polar residues" evidence="4">
    <location>
        <begin position="270"/>
        <end position="299"/>
    </location>
</feature>
<dbReference type="PANTHER" id="PTHR24147:SF53">
    <property type="entry name" value="ANKYRIN REPEAT DOMAIN 26"/>
    <property type="match status" value="1"/>
</dbReference>
<dbReference type="PROSITE" id="PS50088">
    <property type="entry name" value="ANK_REPEAT"/>
    <property type="match status" value="5"/>
</dbReference>
<dbReference type="InterPro" id="IPR002110">
    <property type="entry name" value="Ankyrin_rpt"/>
</dbReference>
<dbReference type="SMART" id="SM00248">
    <property type="entry name" value="ANK"/>
    <property type="match status" value="6"/>
</dbReference>
<dbReference type="Proteomes" id="UP000242188">
    <property type="component" value="Unassembled WGS sequence"/>
</dbReference>
<feature type="compositionally biased region" description="Acidic residues" evidence="4">
    <location>
        <begin position="466"/>
        <end position="475"/>
    </location>
</feature>
<feature type="coiled-coil region" evidence="3">
    <location>
        <begin position="1388"/>
        <end position="1546"/>
    </location>
</feature>
<feature type="region of interest" description="Disordered" evidence="4">
    <location>
        <begin position="1"/>
        <end position="33"/>
    </location>
</feature>
<feature type="compositionally biased region" description="Basic and acidic residues" evidence="4">
    <location>
        <begin position="801"/>
        <end position="848"/>
    </location>
</feature>
<organism evidence="6 7">
    <name type="scientific">Mizuhopecten yessoensis</name>
    <name type="common">Japanese scallop</name>
    <name type="synonym">Patinopecten yessoensis</name>
    <dbReference type="NCBI Taxonomy" id="6573"/>
    <lineage>
        <taxon>Eukaryota</taxon>
        <taxon>Metazoa</taxon>
        <taxon>Spiralia</taxon>
        <taxon>Lophotrochozoa</taxon>
        <taxon>Mollusca</taxon>
        <taxon>Bivalvia</taxon>
        <taxon>Autobranchia</taxon>
        <taxon>Pteriomorphia</taxon>
        <taxon>Pectinida</taxon>
        <taxon>Pectinoidea</taxon>
        <taxon>Pectinidae</taxon>
        <taxon>Mizuhopecten</taxon>
    </lineage>
</organism>
<feature type="compositionally biased region" description="Polar residues" evidence="4">
    <location>
        <begin position="437"/>
        <end position="458"/>
    </location>
</feature>
<evidence type="ECO:0000256" key="3">
    <source>
        <dbReference type="SAM" id="Coils"/>
    </source>
</evidence>
<dbReference type="PROSITE" id="PS50297">
    <property type="entry name" value="ANK_REP_REGION"/>
    <property type="match status" value="4"/>
</dbReference>
<keyword evidence="2" id="KW-0040">ANK repeat</keyword>
<evidence type="ECO:0000313" key="6">
    <source>
        <dbReference type="EMBL" id="OWF41538.1"/>
    </source>
</evidence>
<feature type="coiled-coil region" evidence="3">
    <location>
        <begin position="1777"/>
        <end position="1853"/>
    </location>
</feature>
<feature type="compositionally biased region" description="Basic and acidic residues" evidence="4">
    <location>
        <begin position="865"/>
        <end position="903"/>
    </location>
</feature>
<dbReference type="SUPFAM" id="SSF48403">
    <property type="entry name" value="Ankyrin repeat"/>
    <property type="match status" value="1"/>
</dbReference>
<feature type="coiled-coil region" evidence="3">
    <location>
        <begin position="1192"/>
        <end position="1358"/>
    </location>
</feature>
<dbReference type="InterPro" id="IPR036770">
    <property type="entry name" value="Ankyrin_rpt-contain_sf"/>
</dbReference>
<feature type="domain" description="CCDC144C-like coiled-coil" evidence="5">
    <location>
        <begin position="1261"/>
        <end position="1741"/>
    </location>
</feature>
<feature type="region of interest" description="Disordered" evidence="4">
    <location>
        <begin position="269"/>
        <end position="353"/>
    </location>
</feature>
<feature type="coiled-coil region" evidence="3">
    <location>
        <begin position="1589"/>
        <end position="1623"/>
    </location>
</feature>
<feature type="repeat" description="ANK" evidence="2">
    <location>
        <begin position="72"/>
        <end position="104"/>
    </location>
</feature>
<gene>
    <name evidence="6" type="ORF">KP79_PYT11877</name>
</gene>
<evidence type="ECO:0000256" key="1">
    <source>
        <dbReference type="ARBA" id="ARBA00023054"/>
    </source>
</evidence>
<keyword evidence="1 3" id="KW-0175">Coiled coil</keyword>
<feature type="compositionally biased region" description="Acidic residues" evidence="4">
    <location>
        <begin position="849"/>
        <end position="864"/>
    </location>
</feature>
<feature type="repeat" description="ANK" evidence="2">
    <location>
        <begin position="205"/>
        <end position="237"/>
    </location>
</feature>
<feature type="compositionally biased region" description="Acidic residues" evidence="4">
    <location>
        <begin position="532"/>
        <end position="542"/>
    </location>
</feature>
<feature type="compositionally biased region" description="Polar residues" evidence="4">
    <location>
        <begin position="712"/>
        <end position="725"/>
    </location>
</feature>
<feature type="repeat" description="ANK" evidence="2">
    <location>
        <begin position="138"/>
        <end position="170"/>
    </location>
</feature>
<protein>
    <submittedName>
        <fullName evidence="6">Ankyrin repeat domain-containing protein 26</fullName>
    </submittedName>
</protein>
<dbReference type="Pfam" id="PF00023">
    <property type="entry name" value="Ank"/>
    <property type="match status" value="3"/>
</dbReference>
<evidence type="ECO:0000256" key="4">
    <source>
        <dbReference type="SAM" id="MobiDB-lite"/>
    </source>
</evidence>
<feature type="region of interest" description="Disordered" evidence="4">
    <location>
        <begin position="1654"/>
        <end position="1686"/>
    </location>
</feature>
<dbReference type="EMBL" id="NEDP02005383">
    <property type="protein sequence ID" value="OWF41538.1"/>
    <property type="molecule type" value="Genomic_DNA"/>
</dbReference>
<sequence>MKKFFKKITKTPSREAAPPGSPSLGAGAQPIPELGYDVREKDLPKLHKAAWTGDIAKVKQYVKKDSSAPDKENRTALHLACAQGHSGVVQELLEWHAKTNIGDNDTKTPLIKAVECNREECVMLLLEHRGDVDATDRDGDTSLHIAVRNGYTNIVKVLLRNGGTIDKKNKEGCTPLHIACKGKKPEIIRILLFDSKASVDVSDINGRTPLMLASYEGSVTAVQLLLQCNANTMIKDTKGFTAEDIAMMTAQHGCSQLIRDYNVKLRRSVSGASSTNTTPRSSMGLPTSATPTPRDNTITPDFGLPIQQQSDDESGDEDVSKLSTGGDFDHSWGDDTDMSLSVGDKKGKGLAGQRKLDLPKINLAQALTKSVPPDNVSDDGGGEDELRSCLKQSSLYAEGGARGRPSPRTPVSKQDSNKSLHSQTSIEDNWSDDEEMSQNLSRKSNTPRVTWKEGNQLSEMHVITGDEAETTDDDDYKTMAKRQKMDQGGHAQTQDMGQGYSPTVIVSDKPSAPITPEQHKALMQDLGLSDVSETDSEDDVEFPSEVSDHLMDNKVTTHQQVKATPVKQAEVEEEEDDEEGEPDSMANSEHLTPRPGILKNWKQHSKEQVEQNKAQLSQRSDDVSEWDSDLENELDPEKSISGNEGSNWDSSADVTTPRNPVIAQTVANYLPRGDEDDEDDVEAVDYVEEVPLETVNAAIQEAAALDAVSVGTVDSNQSAGTSGSKPETVRENLQGAGQNKDQDDNSDWDSEEEIMSDEENNKTPVQEQAHPLPDNPISPRAGHHLQEDSDEEETEEISEWEIERQRQKEERQRLEEEEERMKEEERQRQLEWEEEERRRQEHQRKLAEQEEEEFEMKLEEEELEEQLRQEEEEEERRIQEEEEKAAAEALQRERTSPVREVEHTQIDLHQLKQLRLNQEAERRQEYLQQLDDLSSDEEFVEDDKKVSPALAPAPTVTSPKRELKTCNFLSVHKFFKDEKKETLPTSHTSPAVTPTATYQVSSQWGVPEKQEAKNVQKVEGVTKEVEEEVIVRAVKSPGLRFSPVPTPAMEMARQKGPEATKPPEIPAHPPPPQFSTVSPPTRSETLPQHKSPTSRPSPINPTRLKMSLQSDGNSMDDEDSDLEQDRSDMGTYLKNLPTSYSYAPYKGLDLPDDDMLSFTSTENGDSSTYANTNLPYGKDVLANMNLSDPNTVIKLQDHLRDQRKMLDQERNQRLTMESKHKSLSKGRNEMQKKIDTLNQQRTSLEQAKLDMEQRIRTLEYNLNEEIEMRKNADILLNKTKEQLSRKEEQYTNEMERHQKAELQIRNLQMEIRTATSAMKQLEDEKETLTRQYQHEKNARQLQEQLNEEQHKLQHQLHTEQVKAATQKSDAENRFEVADEDRKYTHDHLEKARAELGAMKMELDRQRSRFKDENALLSSENEELQHKIEDLKTEIKLNEDALAHATVQYNLQISNSRSEVNVLNGVVERERLAREKGEAQLESAKNRLHSAAMELEKSEQARNELERRYQDDKENWEVTKDQKQRELQDLQEQNQTVLRRSHAIEAKLTSVENEFHIVSANLMEKSNLYNQTAKDLQYYKSAQESYDQNYQVEKEHNVKLTVKVENLQEKNTGLQHDNLSLKQQLETSQQVLADRAADNGQERFTAILATLKAEQDKSRLSVEERNSSLTETSSRLREEVRNSDARRSQLEQELNRMNRDYNDLIRKLSVAEASLEMALKSKESLEHDKGQLKLEVDRLHQKYEMAHEKSIESQARITEMVDRLERSEQNNLYSSQQIMNNSANMEAYTRTKDELEESMQRIQVDNIKLQAELTHEKQRAEMLQKDLQDSQRVRSSLEELCSNLKSSRAQLEDKLGMESVTRNMMSQEAENNKELWETEVVSRSKLGLRIVQYERQRQEAVSQLEEEKRKCRKAMELKKTSEAKYEAEHDKNVQLQTEIASLKAYLKSAKKRLKDPLDDSRVENGYVDKEELDQVKKELEARYRLELNRKLDEVNSYLEDQARSREKLDTSRDETDSKLKQINRKLQEETTSLRIKYEQILAQKDSKEMEAKRFRDLYESEMQWRIRLSEQLMKSTDRAFNYKTNAERQKSRLFNSTPGNVSFSGTLNGQLLDSTRFSGTADDILGNKLKAELDRSIAKHLEAGPHDNIRPLISNFDDHAVNSSFAKSNSDYLELLKRKYCV</sequence>
<feature type="coiled-coil region" evidence="3">
    <location>
        <begin position="1889"/>
        <end position="1988"/>
    </location>
</feature>
<feature type="compositionally biased region" description="Basic and acidic residues" evidence="4">
    <location>
        <begin position="1673"/>
        <end position="1686"/>
    </location>
</feature>
<dbReference type="Gene3D" id="1.25.40.20">
    <property type="entry name" value="Ankyrin repeat-containing domain"/>
    <property type="match status" value="2"/>
</dbReference>